<dbReference type="PANTHER" id="PTHR11216:SF174">
    <property type="entry name" value="GH06923P"/>
    <property type="match status" value="1"/>
</dbReference>
<feature type="region of interest" description="Disordered" evidence="2">
    <location>
        <begin position="356"/>
        <end position="443"/>
    </location>
</feature>
<feature type="compositionally biased region" description="Low complexity" evidence="2">
    <location>
        <begin position="14"/>
        <end position="25"/>
    </location>
</feature>
<dbReference type="PROSITE" id="PS50031">
    <property type="entry name" value="EH"/>
    <property type="match status" value="1"/>
</dbReference>
<dbReference type="GO" id="GO:0005509">
    <property type="term" value="F:calcium ion binding"/>
    <property type="evidence" value="ECO:0007669"/>
    <property type="project" value="InterPro"/>
</dbReference>
<dbReference type="EMBL" id="CAJNOC010001836">
    <property type="protein sequence ID" value="CAF0894671.1"/>
    <property type="molecule type" value="Genomic_DNA"/>
</dbReference>
<dbReference type="OrthoDB" id="207120at2759"/>
<feature type="compositionally biased region" description="Polar residues" evidence="2">
    <location>
        <begin position="1"/>
        <end position="10"/>
    </location>
</feature>
<feature type="coiled-coil region" evidence="1">
    <location>
        <begin position="525"/>
        <end position="559"/>
    </location>
</feature>
<keyword evidence="1" id="KW-0175">Coiled coil</keyword>
<evidence type="ECO:0000256" key="2">
    <source>
        <dbReference type="SAM" id="MobiDB-lite"/>
    </source>
</evidence>
<dbReference type="InterPro" id="IPR002048">
    <property type="entry name" value="EF_hand_dom"/>
</dbReference>
<dbReference type="GO" id="GO:0006897">
    <property type="term" value="P:endocytosis"/>
    <property type="evidence" value="ECO:0007669"/>
    <property type="project" value="TreeGrafter"/>
</dbReference>
<protein>
    <submittedName>
        <fullName evidence="5">Uncharacterized protein</fullName>
    </submittedName>
</protein>
<proteinExistence type="predicted"/>
<dbReference type="AlphaFoldDB" id="A0A813Z8C6"/>
<feature type="region of interest" description="Disordered" evidence="2">
    <location>
        <begin position="310"/>
        <end position="333"/>
    </location>
</feature>
<gene>
    <name evidence="5" type="ORF">OXX778_LOCUS11090</name>
</gene>
<feature type="domain" description="EH" evidence="3">
    <location>
        <begin position="210"/>
        <end position="294"/>
    </location>
</feature>
<feature type="compositionally biased region" description="Acidic residues" evidence="2">
    <location>
        <begin position="117"/>
        <end position="134"/>
    </location>
</feature>
<dbReference type="Gene3D" id="1.10.238.10">
    <property type="entry name" value="EF-hand"/>
    <property type="match status" value="1"/>
</dbReference>
<comment type="caution">
    <text evidence="5">The sequence shown here is derived from an EMBL/GenBank/DDBJ whole genome shotgun (WGS) entry which is preliminary data.</text>
</comment>
<dbReference type="PROSITE" id="PS50222">
    <property type="entry name" value="EF_HAND_2"/>
    <property type="match status" value="1"/>
</dbReference>
<dbReference type="InterPro" id="IPR011992">
    <property type="entry name" value="EF-hand-dom_pair"/>
</dbReference>
<evidence type="ECO:0000259" key="3">
    <source>
        <dbReference type="PROSITE" id="PS50031"/>
    </source>
</evidence>
<dbReference type="PANTHER" id="PTHR11216">
    <property type="entry name" value="EH DOMAIN"/>
    <property type="match status" value="1"/>
</dbReference>
<dbReference type="SMART" id="SM00027">
    <property type="entry name" value="EH"/>
    <property type="match status" value="1"/>
</dbReference>
<evidence type="ECO:0000256" key="1">
    <source>
        <dbReference type="SAM" id="Coils"/>
    </source>
</evidence>
<accession>A0A813Z8C6</accession>
<dbReference type="Proteomes" id="UP000663879">
    <property type="component" value="Unassembled WGS sequence"/>
</dbReference>
<evidence type="ECO:0000259" key="4">
    <source>
        <dbReference type="PROSITE" id="PS50222"/>
    </source>
</evidence>
<dbReference type="GO" id="GO:0016197">
    <property type="term" value="P:endosomal transport"/>
    <property type="evidence" value="ECO:0007669"/>
    <property type="project" value="TreeGrafter"/>
</dbReference>
<name>A0A813Z8C6_9BILA</name>
<feature type="domain" description="EF-hand" evidence="4">
    <location>
        <begin position="243"/>
        <end position="278"/>
    </location>
</feature>
<sequence>MTSLHQNSRHNPGLENHSLNTNNSSLSLSPVIQRKIDSNHDLKINNLSNSHLNIPSKPNDYDTTSIASVSESSHWSGGAGEDLDNVALVNGSDINPMENKGWLSYLQTSKNDYNSSEQDDDDDEDVYSDEDSSLCEDQPKLKNKKKLNSMKKDSKEINSSNEDTDDELTSKKLDNESEQDNEEDNEDFDDDSYSDEELDDDDIWSIKPKLYAYYEKQFKTMQPNLNGFILGSVAKPFFERSKLPLNELSKIWELSDVTKDGALSFPEFCTAMHLVVLRVRNFDLPNELPPKLQPYAPLIDFNSETNLNKSNNPEIESIYSDSPKMNNGENKPVHFGVKPNNDSQIAHPVALRAKPAVIPEPPPRHSRSSSLGAVNNLNASSIPPPPISQPHNNTPFQTINNTPKILQQQPPVPPRITSPPTVYQSHENKNLPPPPPPLPQHNYHQSRILSIQNQNNQYNPSPSSKLNTRNNYNQMGHTSDDLIRAMESLVDKMNRLNLERLNKLSEEGKEDKTNNNQADILVESIRHHTEQNQALRKIFTDLEKELRSLTDQRIALEIKLDYLNTKSVSQATGGIINSLSTPAISLTAQTPSTYQVNTTKQISLNKTNGNLTGQTPISVNHASISQVTPAAVPVSPVSVNLNNSASLIHAQNQSVSNKLNI</sequence>
<dbReference type="GO" id="GO:0005886">
    <property type="term" value="C:plasma membrane"/>
    <property type="evidence" value="ECO:0007669"/>
    <property type="project" value="TreeGrafter"/>
</dbReference>
<feature type="compositionally biased region" description="Polar residues" evidence="2">
    <location>
        <begin position="310"/>
        <end position="329"/>
    </location>
</feature>
<feature type="region of interest" description="Disordered" evidence="2">
    <location>
        <begin position="111"/>
        <end position="199"/>
    </location>
</feature>
<feature type="compositionally biased region" description="Polar residues" evidence="2">
    <location>
        <begin position="396"/>
        <end position="409"/>
    </location>
</feature>
<feature type="region of interest" description="Disordered" evidence="2">
    <location>
        <begin position="1"/>
        <end position="25"/>
    </location>
</feature>
<evidence type="ECO:0000313" key="5">
    <source>
        <dbReference type="EMBL" id="CAF0894671.1"/>
    </source>
</evidence>
<dbReference type="GO" id="GO:0005737">
    <property type="term" value="C:cytoplasm"/>
    <property type="evidence" value="ECO:0007669"/>
    <property type="project" value="TreeGrafter"/>
</dbReference>
<organism evidence="5 6">
    <name type="scientific">Brachionus calyciflorus</name>
    <dbReference type="NCBI Taxonomy" id="104777"/>
    <lineage>
        <taxon>Eukaryota</taxon>
        <taxon>Metazoa</taxon>
        <taxon>Spiralia</taxon>
        <taxon>Gnathifera</taxon>
        <taxon>Rotifera</taxon>
        <taxon>Eurotatoria</taxon>
        <taxon>Monogononta</taxon>
        <taxon>Pseudotrocha</taxon>
        <taxon>Ploima</taxon>
        <taxon>Brachionidae</taxon>
        <taxon>Brachionus</taxon>
    </lineage>
</organism>
<dbReference type="InterPro" id="IPR000261">
    <property type="entry name" value="EH_dom"/>
</dbReference>
<dbReference type="CDD" id="cd00052">
    <property type="entry name" value="EH"/>
    <property type="match status" value="1"/>
</dbReference>
<dbReference type="SUPFAM" id="SSF47473">
    <property type="entry name" value="EF-hand"/>
    <property type="match status" value="1"/>
</dbReference>
<keyword evidence="6" id="KW-1185">Reference proteome</keyword>
<evidence type="ECO:0000313" key="6">
    <source>
        <dbReference type="Proteomes" id="UP000663879"/>
    </source>
</evidence>
<feature type="compositionally biased region" description="Acidic residues" evidence="2">
    <location>
        <begin position="176"/>
        <end position="199"/>
    </location>
</feature>
<reference evidence="5" key="1">
    <citation type="submission" date="2021-02" db="EMBL/GenBank/DDBJ databases">
        <authorList>
            <person name="Nowell W R."/>
        </authorList>
    </citation>
    <scope>NUCLEOTIDE SEQUENCE</scope>
    <source>
        <strain evidence="5">Ploen Becks lab</strain>
    </source>
</reference>
<dbReference type="Pfam" id="PF12763">
    <property type="entry name" value="EH"/>
    <property type="match status" value="1"/>
</dbReference>